<reference evidence="2 3" key="1">
    <citation type="submission" date="2016-04" db="EMBL/GenBank/DDBJ databases">
        <authorList>
            <person name="Evans L.H."/>
            <person name="Alamgir A."/>
            <person name="Owens N."/>
            <person name="Weber N.D."/>
            <person name="Virtaneva K."/>
            <person name="Barbian K."/>
            <person name="Babar A."/>
            <person name="Rosenke K."/>
        </authorList>
    </citation>
    <scope>NUCLEOTIDE SEQUENCE [LARGE SCALE GENOMIC DNA]</scope>
    <source>
        <strain evidence="2 3">CCM 8644</strain>
    </source>
</reference>
<name>A0A179DD35_9SPHI</name>
<dbReference type="STRING" id="1826909.A5893_14590"/>
<comment type="caution">
    <text evidence="2">The sequence shown here is derived from an EMBL/GenBank/DDBJ whole genome shotgun (WGS) entry which is preliminary data.</text>
</comment>
<evidence type="ECO:0000256" key="1">
    <source>
        <dbReference type="SAM" id="Phobius"/>
    </source>
</evidence>
<organism evidence="2 3">
    <name type="scientific">Pedobacter psychrophilus</name>
    <dbReference type="NCBI Taxonomy" id="1826909"/>
    <lineage>
        <taxon>Bacteria</taxon>
        <taxon>Pseudomonadati</taxon>
        <taxon>Bacteroidota</taxon>
        <taxon>Sphingobacteriia</taxon>
        <taxon>Sphingobacteriales</taxon>
        <taxon>Sphingobacteriaceae</taxon>
        <taxon>Pedobacter</taxon>
    </lineage>
</organism>
<feature type="transmembrane region" description="Helical" evidence="1">
    <location>
        <begin position="40"/>
        <end position="57"/>
    </location>
</feature>
<dbReference type="OrthoDB" id="797879at2"/>
<sequence length="86" mass="9939">MFKKDSVWLGLGAGLFFPAVAFFIVEIIKKNLIIFQKDDLLYIGCVAINMILLKYAYKKDMEQTAKGIISATFVCAFIFFYYKFNK</sequence>
<feature type="transmembrane region" description="Helical" evidence="1">
    <location>
        <begin position="63"/>
        <end position="82"/>
    </location>
</feature>
<protein>
    <submittedName>
        <fullName evidence="2">Stationary phase survival protein SurE</fullName>
    </submittedName>
</protein>
<dbReference type="EMBL" id="LWHJ01000030">
    <property type="protein sequence ID" value="OAQ38682.1"/>
    <property type="molecule type" value="Genomic_DNA"/>
</dbReference>
<keyword evidence="1" id="KW-0812">Transmembrane</keyword>
<dbReference type="AlphaFoldDB" id="A0A179DD35"/>
<proteinExistence type="predicted"/>
<reference evidence="2 3" key="2">
    <citation type="submission" date="2016-06" db="EMBL/GenBank/DDBJ databases">
        <title>Pedobacter psychrophilus sp. nov., isolated from Antarctic fragmentary rock.</title>
        <authorList>
            <person name="Svec P."/>
        </authorList>
    </citation>
    <scope>NUCLEOTIDE SEQUENCE [LARGE SCALE GENOMIC DNA]</scope>
    <source>
        <strain evidence="2 3">CCM 8644</strain>
    </source>
</reference>
<feature type="transmembrane region" description="Helical" evidence="1">
    <location>
        <begin position="6"/>
        <end position="28"/>
    </location>
</feature>
<keyword evidence="1" id="KW-1133">Transmembrane helix</keyword>
<accession>A0A179DD35</accession>
<gene>
    <name evidence="2" type="ORF">A5893_14590</name>
</gene>
<evidence type="ECO:0000313" key="3">
    <source>
        <dbReference type="Proteomes" id="UP000078459"/>
    </source>
</evidence>
<dbReference type="Proteomes" id="UP000078459">
    <property type="component" value="Unassembled WGS sequence"/>
</dbReference>
<keyword evidence="3" id="KW-1185">Reference proteome</keyword>
<evidence type="ECO:0000313" key="2">
    <source>
        <dbReference type="EMBL" id="OAQ38682.1"/>
    </source>
</evidence>
<keyword evidence="1" id="KW-0472">Membrane</keyword>